<dbReference type="InterPro" id="IPR038987">
    <property type="entry name" value="MoeA-like"/>
</dbReference>
<evidence type="ECO:0000259" key="14">
    <source>
        <dbReference type="SMART" id="SM00852"/>
    </source>
</evidence>
<dbReference type="NCBIfam" id="TIGR00177">
    <property type="entry name" value="molyb_syn"/>
    <property type="match status" value="1"/>
</dbReference>
<evidence type="ECO:0000256" key="11">
    <source>
        <dbReference type="ARBA" id="ARBA00023150"/>
    </source>
</evidence>
<evidence type="ECO:0000256" key="7">
    <source>
        <dbReference type="ARBA" id="ARBA00022505"/>
    </source>
</evidence>
<dbReference type="InterPro" id="IPR036688">
    <property type="entry name" value="MoeA_C_domain_IV_sf"/>
</dbReference>
<comment type="pathway">
    <text evidence="3 13">Cofactor biosynthesis; molybdopterin biosynthesis.</text>
</comment>
<proteinExistence type="inferred from homology"/>
<dbReference type="AlphaFoldDB" id="A0A3A3GJ29"/>
<evidence type="ECO:0000256" key="3">
    <source>
        <dbReference type="ARBA" id="ARBA00005046"/>
    </source>
</evidence>
<comment type="function">
    <text evidence="2 13">Catalyzes the insertion of molybdate into adenylated molybdopterin with the concomitant release of AMP.</text>
</comment>
<comment type="similarity">
    <text evidence="4 13">Belongs to the MoeA family.</text>
</comment>
<evidence type="ECO:0000256" key="10">
    <source>
        <dbReference type="ARBA" id="ARBA00022842"/>
    </source>
</evidence>
<dbReference type="Proteomes" id="UP000266177">
    <property type="component" value="Unassembled WGS sequence"/>
</dbReference>
<dbReference type="EC" id="2.10.1.1" evidence="5 13"/>
<dbReference type="UniPathway" id="UPA00344"/>
<gene>
    <name evidence="15" type="ORF">DQX05_18565</name>
</gene>
<evidence type="ECO:0000256" key="12">
    <source>
        <dbReference type="ARBA" id="ARBA00047317"/>
    </source>
</evidence>
<evidence type="ECO:0000256" key="2">
    <source>
        <dbReference type="ARBA" id="ARBA00002901"/>
    </source>
</evidence>
<dbReference type="RefSeq" id="WP_119795001.1">
    <property type="nucleotide sequence ID" value="NZ_QYZD01000018.1"/>
</dbReference>
<dbReference type="EMBL" id="QYZD01000018">
    <property type="protein sequence ID" value="RJG22108.1"/>
    <property type="molecule type" value="Genomic_DNA"/>
</dbReference>
<evidence type="ECO:0000256" key="13">
    <source>
        <dbReference type="RuleBase" id="RU365090"/>
    </source>
</evidence>
<dbReference type="InterPro" id="IPR001453">
    <property type="entry name" value="MoaB/Mog_dom"/>
</dbReference>
<dbReference type="Gene3D" id="2.40.340.10">
    <property type="entry name" value="MoeA, C-terminal, domain IV"/>
    <property type="match status" value="1"/>
</dbReference>
<protein>
    <recommendedName>
        <fullName evidence="6 13">Molybdopterin molybdenumtransferase</fullName>
        <ecNumber evidence="5 13">2.10.1.1</ecNumber>
    </recommendedName>
</protein>
<evidence type="ECO:0000256" key="5">
    <source>
        <dbReference type="ARBA" id="ARBA00013269"/>
    </source>
</evidence>
<keyword evidence="7 13" id="KW-0500">Molybdenum</keyword>
<reference evidence="15 16" key="1">
    <citation type="submission" date="2018-09" db="EMBL/GenBank/DDBJ databases">
        <title>Paenibacillus SK2017-BO5.</title>
        <authorList>
            <person name="Piskunova J.V."/>
            <person name="Dubiley S.A."/>
            <person name="Severinov K.V."/>
        </authorList>
    </citation>
    <scope>NUCLEOTIDE SEQUENCE [LARGE SCALE GENOMIC DNA]</scope>
    <source>
        <strain evidence="15 16">BO5</strain>
    </source>
</reference>
<comment type="cofactor">
    <cofactor evidence="1 13">
        <name>Mg(2+)</name>
        <dbReference type="ChEBI" id="CHEBI:18420"/>
    </cofactor>
</comment>
<dbReference type="Gene3D" id="3.90.105.10">
    <property type="entry name" value="Molybdopterin biosynthesis moea protein, domain 2"/>
    <property type="match status" value="1"/>
</dbReference>
<comment type="caution">
    <text evidence="15">The sequence shown here is derived from an EMBL/GenBank/DDBJ whole genome shotgun (WGS) entry which is preliminary data.</text>
</comment>
<organism evidence="15 16">
    <name type="scientific">Paenibacillus thiaminolyticus</name>
    <name type="common">Bacillus thiaminolyticus</name>
    <dbReference type="NCBI Taxonomy" id="49283"/>
    <lineage>
        <taxon>Bacteria</taxon>
        <taxon>Bacillati</taxon>
        <taxon>Bacillota</taxon>
        <taxon>Bacilli</taxon>
        <taxon>Bacillales</taxon>
        <taxon>Paenibacillaceae</taxon>
        <taxon>Paenibacillus</taxon>
    </lineage>
</organism>
<dbReference type="InterPro" id="IPR005111">
    <property type="entry name" value="MoeA_C_domain_IV"/>
</dbReference>
<dbReference type="FunFam" id="2.170.190.11:FF:000001">
    <property type="entry name" value="Molybdopterin molybdenumtransferase"/>
    <property type="match status" value="1"/>
</dbReference>
<dbReference type="SMART" id="SM00852">
    <property type="entry name" value="MoCF_biosynth"/>
    <property type="match status" value="1"/>
</dbReference>
<dbReference type="Pfam" id="PF00994">
    <property type="entry name" value="MoCF_biosynth"/>
    <property type="match status" value="1"/>
</dbReference>
<dbReference type="NCBIfam" id="NF045515">
    <property type="entry name" value="Glp_gephyrin"/>
    <property type="match status" value="1"/>
</dbReference>
<evidence type="ECO:0000256" key="4">
    <source>
        <dbReference type="ARBA" id="ARBA00010763"/>
    </source>
</evidence>
<dbReference type="CDD" id="cd00887">
    <property type="entry name" value="MoeA"/>
    <property type="match status" value="1"/>
</dbReference>
<dbReference type="InterPro" id="IPR005110">
    <property type="entry name" value="MoeA_linker/N"/>
</dbReference>
<keyword evidence="9 13" id="KW-0479">Metal-binding</keyword>
<dbReference type="PANTHER" id="PTHR10192">
    <property type="entry name" value="MOLYBDOPTERIN BIOSYNTHESIS PROTEIN"/>
    <property type="match status" value="1"/>
</dbReference>
<keyword evidence="10 13" id="KW-0460">Magnesium</keyword>
<dbReference type="Gene3D" id="2.170.190.11">
    <property type="entry name" value="Molybdopterin biosynthesis moea protein, domain 3"/>
    <property type="match status" value="1"/>
</dbReference>
<dbReference type="Pfam" id="PF03453">
    <property type="entry name" value="MoeA_N"/>
    <property type="match status" value="1"/>
</dbReference>
<evidence type="ECO:0000313" key="16">
    <source>
        <dbReference type="Proteomes" id="UP000266177"/>
    </source>
</evidence>
<evidence type="ECO:0000256" key="1">
    <source>
        <dbReference type="ARBA" id="ARBA00001946"/>
    </source>
</evidence>
<sequence length="420" mass="44295">MSGRKEQHTFMRQAISVEEATSHVLEAVRLMPTEVVPLAECYGRFLAANLVAPQPVPHFRRSGMDGYALAAADTGKASIQAPITLNVVDNIPAGAVPQRALRAGECARIMTGAAVPDGADAVIPYEKTAEGGTNTEGFITCFVKAPAAPGDNVSPIGMEMETGETVLRAGTRIGQGEMALLAMFGAAAVQVHCRPRVAIIATGAELLEVHDSLRPGRIRNSNGSMIAAAVTEFGGIPYPLEQVADDVELAGQAIMNALAAYDAVVTTGGVSVGDHDIVYDITRSWDGDLKFNKVMMRPGSPTTFGVQQGTPLFALSGNPAACYVGCRLFLRPALRGMMGAERAAEPRMKAVLAADYVKSDRFTRFVRGVLTSREGRLEAAPVGRDMSSITVSLRDANCLICLPGAPHGYKAGSLVEVIVL</sequence>
<dbReference type="GO" id="GO:0005829">
    <property type="term" value="C:cytosol"/>
    <property type="evidence" value="ECO:0007669"/>
    <property type="project" value="TreeGrafter"/>
</dbReference>
<dbReference type="SUPFAM" id="SSF63882">
    <property type="entry name" value="MoeA N-terminal region -like"/>
    <property type="match status" value="1"/>
</dbReference>
<comment type="catalytic activity">
    <reaction evidence="12">
        <text>adenylyl-molybdopterin + molybdate = Mo-molybdopterin + AMP + H(+)</text>
        <dbReference type="Rhea" id="RHEA:35047"/>
        <dbReference type="ChEBI" id="CHEBI:15378"/>
        <dbReference type="ChEBI" id="CHEBI:36264"/>
        <dbReference type="ChEBI" id="CHEBI:62727"/>
        <dbReference type="ChEBI" id="CHEBI:71302"/>
        <dbReference type="ChEBI" id="CHEBI:456215"/>
        <dbReference type="EC" id="2.10.1.1"/>
    </reaction>
</comment>
<dbReference type="Pfam" id="PF03454">
    <property type="entry name" value="MoeA_C"/>
    <property type="match status" value="1"/>
</dbReference>
<keyword evidence="11 13" id="KW-0501">Molybdenum cofactor biosynthesis</keyword>
<keyword evidence="8 13" id="KW-0808">Transferase</keyword>
<dbReference type="InterPro" id="IPR036135">
    <property type="entry name" value="MoeA_linker/N_sf"/>
</dbReference>
<evidence type="ECO:0000256" key="8">
    <source>
        <dbReference type="ARBA" id="ARBA00022679"/>
    </source>
</evidence>
<dbReference type="GO" id="GO:0061599">
    <property type="term" value="F:molybdopterin molybdotransferase activity"/>
    <property type="evidence" value="ECO:0007669"/>
    <property type="project" value="UniProtKB-UniRule"/>
</dbReference>
<evidence type="ECO:0000256" key="9">
    <source>
        <dbReference type="ARBA" id="ARBA00022723"/>
    </source>
</evidence>
<feature type="domain" description="MoaB/Mog" evidence="14">
    <location>
        <begin position="198"/>
        <end position="336"/>
    </location>
</feature>
<dbReference type="InterPro" id="IPR036425">
    <property type="entry name" value="MoaB/Mog-like_dom_sf"/>
</dbReference>
<dbReference type="SUPFAM" id="SSF63867">
    <property type="entry name" value="MoeA C-terminal domain-like"/>
    <property type="match status" value="1"/>
</dbReference>
<evidence type="ECO:0000313" key="15">
    <source>
        <dbReference type="EMBL" id="RJG22108.1"/>
    </source>
</evidence>
<accession>A0A3A3GJ29</accession>
<dbReference type="GO" id="GO:0046872">
    <property type="term" value="F:metal ion binding"/>
    <property type="evidence" value="ECO:0007669"/>
    <property type="project" value="UniProtKB-UniRule"/>
</dbReference>
<evidence type="ECO:0000256" key="6">
    <source>
        <dbReference type="ARBA" id="ARBA00021108"/>
    </source>
</evidence>
<dbReference type="PANTHER" id="PTHR10192:SF5">
    <property type="entry name" value="GEPHYRIN"/>
    <property type="match status" value="1"/>
</dbReference>
<dbReference type="OrthoDB" id="9804758at2"/>
<dbReference type="SUPFAM" id="SSF53218">
    <property type="entry name" value="Molybdenum cofactor biosynthesis proteins"/>
    <property type="match status" value="1"/>
</dbReference>
<dbReference type="Gene3D" id="3.40.980.10">
    <property type="entry name" value="MoaB/Mog-like domain"/>
    <property type="match status" value="1"/>
</dbReference>
<dbReference type="GO" id="GO:0006777">
    <property type="term" value="P:Mo-molybdopterin cofactor biosynthetic process"/>
    <property type="evidence" value="ECO:0007669"/>
    <property type="project" value="UniProtKB-UniRule"/>
</dbReference>
<name>A0A3A3GJ29_PANTH</name>
<dbReference type="FunFam" id="3.40.980.10:FF:000004">
    <property type="entry name" value="Molybdopterin molybdenumtransferase"/>
    <property type="match status" value="1"/>
</dbReference>